<feature type="region of interest" description="Disordered" evidence="1">
    <location>
        <begin position="99"/>
        <end position="129"/>
    </location>
</feature>
<feature type="signal peptide" evidence="2">
    <location>
        <begin position="1"/>
        <end position="18"/>
    </location>
</feature>
<dbReference type="Proteomes" id="UP001305779">
    <property type="component" value="Unassembled WGS sequence"/>
</dbReference>
<gene>
    <name evidence="3" type="ORF">PRZ48_009265</name>
</gene>
<reference evidence="3 4" key="1">
    <citation type="journal article" date="2023" name="G3 (Bethesda)">
        <title>A chromosome-level genome assembly of Zasmidium syzygii isolated from banana leaves.</title>
        <authorList>
            <person name="van Westerhoven A.C."/>
            <person name="Mehrabi R."/>
            <person name="Talebi R."/>
            <person name="Steentjes M.B.F."/>
            <person name="Corcolon B."/>
            <person name="Chong P.A."/>
            <person name="Kema G.H.J."/>
            <person name="Seidl M.F."/>
        </authorList>
    </citation>
    <scope>NUCLEOTIDE SEQUENCE [LARGE SCALE GENOMIC DNA]</scope>
    <source>
        <strain evidence="3 4">P124</strain>
    </source>
</reference>
<accession>A0ABR0EB89</accession>
<keyword evidence="2" id="KW-0732">Signal</keyword>
<feature type="chain" id="PRO_5045438986" evidence="2">
    <location>
        <begin position="19"/>
        <end position="326"/>
    </location>
</feature>
<organism evidence="3 4">
    <name type="scientific">Zasmidium cellare</name>
    <name type="common">Wine cellar mold</name>
    <name type="synonym">Racodium cellare</name>
    <dbReference type="NCBI Taxonomy" id="395010"/>
    <lineage>
        <taxon>Eukaryota</taxon>
        <taxon>Fungi</taxon>
        <taxon>Dikarya</taxon>
        <taxon>Ascomycota</taxon>
        <taxon>Pezizomycotina</taxon>
        <taxon>Dothideomycetes</taxon>
        <taxon>Dothideomycetidae</taxon>
        <taxon>Mycosphaerellales</taxon>
        <taxon>Mycosphaerellaceae</taxon>
        <taxon>Zasmidium</taxon>
    </lineage>
</organism>
<name>A0ABR0EB89_ZASCE</name>
<evidence type="ECO:0000256" key="2">
    <source>
        <dbReference type="SAM" id="SignalP"/>
    </source>
</evidence>
<proteinExistence type="predicted"/>
<protein>
    <submittedName>
        <fullName evidence="3">Uncharacterized protein</fullName>
    </submittedName>
</protein>
<keyword evidence="4" id="KW-1185">Reference proteome</keyword>
<evidence type="ECO:0000313" key="3">
    <source>
        <dbReference type="EMBL" id="KAK4498755.1"/>
    </source>
</evidence>
<evidence type="ECO:0000313" key="4">
    <source>
        <dbReference type="Proteomes" id="UP001305779"/>
    </source>
</evidence>
<evidence type="ECO:0000256" key="1">
    <source>
        <dbReference type="SAM" id="MobiDB-lite"/>
    </source>
</evidence>
<comment type="caution">
    <text evidence="3">The sequence shown here is derived from an EMBL/GenBank/DDBJ whole genome shotgun (WGS) entry which is preliminary data.</text>
</comment>
<sequence>MHFQSLAVAAATFGVVYFKTTVTPPAVTSTSTSVITSTIVSTTNPTITSTSTISQTDTEYDEVTSLRRPRQKRTLPPVPRITTTATVTTITTTTATVIPTNAGRGDTGLAKRGQNKWGSNRGDSKCHRPKPPPIQCLQQSHQWVQLCVQLCGNRYFDYCCFIYDYINGMTASKIRLDKELIVCRPPTTRRTLLPQPSHRQPLKLRLHRVIPTPTCSVINSARLTYGVQYSGSNTLNQNNAGNTPGSGGPIRQSYSGSLDVCTAAQQCANWASGASSPLGNSYFSFNLYFTEDQQNWQCVAYYDNPDTSDYNVPDGNVKYSYGWQAQ</sequence>
<dbReference type="EMBL" id="JAXOVC010000007">
    <property type="protein sequence ID" value="KAK4498755.1"/>
    <property type="molecule type" value="Genomic_DNA"/>
</dbReference>